<proteinExistence type="predicted"/>
<dbReference type="RefSeq" id="WP_015062471.1">
    <property type="nucleotide sequence ID" value="NC_019339.1"/>
</dbReference>
<accession>I3W1N1</accession>
<name>I3W1N1_9MICC</name>
<dbReference type="AlphaFoldDB" id="I3W1N1"/>
<protein>
    <submittedName>
        <fullName evidence="1">Uncharacterized protein</fullName>
    </submittedName>
</protein>
<geneLocation type="plasmid" evidence="1">
    <name>pJ349-116</name>
</geneLocation>
<keyword evidence="1" id="KW-0614">Plasmid</keyword>
<sequence>MPEVDAPYPTLLAPPSVHKTFKRGDEPKIAPAPRQRTVLSPTPAAAAIFGVVMPFRYVCTHSGCGAARLVSVIEAFQQLHFQGIQQLPSRDVVQLSGQGVQGDEMLAYQRDCQLCRGGGALRSTRSVMYSLMRPVIWLGPSDSSAAVRVSPTA</sequence>
<organism evidence="1">
    <name type="scientific">Arthrobacter sp. J3.49</name>
    <dbReference type="NCBI Taxonomy" id="347213"/>
    <lineage>
        <taxon>Bacteria</taxon>
        <taxon>Bacillati</taxon>
        <taxon>Actinomycetota</taxon>
        <taxon>Actinomycetes</taxon>
        <taxon>Micrococcales</taxon>
        <taxon>Micrococcaceae</taxon>
        <taxon>Arthrobacter</taxon>
    </lineage>
</organism>
<dbReference type="EMBL" id="JQ418530">
    <property type="protein sequence ID" value="AFK89508.1"/>
    <property type="molecule type" value="Genomic_DNA"/>
</dbReference>
<evidence type="ECO:0000313" key="1">
    <source>
        <dbReference type="EMBL" id="AFK89508.1"/>
    </source>
</evidence>
<reference evidence="1" key="1">
    <citation type="submission" date="2012-01" db="EMBL/GenBank/DDBJ databases">
        <authorList>
            <person name="Summers A.O."/>
            <person name="Wireman J."/>
            <person name="Sale K."/>
        </authorList>
    </citation>
    <scope>NUCLEOTIDE SEQUENCE</scope>
    <source>
        <strain evidence="1">J3-49</strain>
        <plasmid evidence="1">pJ349-116</plasmid>
    </source>
</reference>